<evidence type="ECO:0000313" key="1">
    <source>
        <dbReference type="EMBL" id="QPL15353.1"/>
    </source>
</evidence>
<dbReference type="EMBL" id="MW288211">
    <property type="protein sequence ID" value="QPL15353.1"/>
    <property type="molecule type" value="Viral_cRNA"/>
</dbReference>
<protein>
    <submittedName>
        <fullName evidence="1">Uncharacterized protein</fullName>
    </submittedName>
</protein>
<accession>A0A7T0M3H1</accession>
<reference evidence="1" key="1">
    <citation type="journal article" date="2019" name="PLoS Pathog.">
        <title>Re-assessing the diversity of negative strand RNA viruses in insects.</title>
        <authorList>
            <person name="Kafer S."/>
            <person name="Paraskevopoulou S."/>
            <person name="Zirkel F."/>
            <person name="Wieseke N."/>
            <person name="Donath A."/>
            <person name="Petersen M."/>
            <person name="Jones T.C."/>
            <person name="Liu S."/>
            <person name="Zhou X."/>
            <person name="Middendorf M."/>
            <person name="Junglen S."/>
            <person name="Misof B."/>
            <person name="Drosten C."/>
        </authorList>
    </citation>
    <scope>NUCLEOTIDE SEQUENCE</scope>
    <source>
        <strain evidence="1">OKIAV146</strain>
    </source>
</reference>
<name>A0A7T0M3H1_9VIRU</name>
<organism evidence="1">
    <name type="scientific">Hymenopteran chu-related virus OKIAV146</name>
    <dbReference type="NCBI Taxonomy" id="2792591"/>
    <lineage>
        <taxon>Viruses</taxon>
        <taxon>Riboviria</taxon>
        <taxon>Orthornavirae</taxon>
        <taxon>Negarnaviricota</taxon>
        <taxon>Haploviricotina</taxon>
        <taxon>Monjiviricetes</taxon>
        <taxon>Jingchuvirales</taxon>
        <taxon>Chuviridae</taxon>
    </lineage>
</organism>
<sequence length="206" mass="22797">MDLSSFLHPVPNWLSYLIKSSACPLYYTFESKAAYYCYVVCWSLKAAATIRYKSQSNQDTRGSSSLKVAFALLQGHNLACHPTDLVTGITSLLWFTRFDPMSINTVYSDDETGEPRSSRQIVEVPASTSYHPVRCPPAIHYGGEARVMDMLQTIMKRMAAIEKKIDQNTAAVGTLQNLVRDLVSLSAVIKTGQATQSYGTRAPTLT</sequence>
<proteinExistence type="predicted"/>